<dbReference type="Gene3D" id="3.30.110.170">
    <property type="entry name" value="Protein of unknown function (DUF541), domain 1"/>
    <property type="match status" value="1"/>
</dbReference>
<comment type="caution">
    <text evidence="1">The sequence shown here is derived from an EMBL/GenBank/DDBJ whole genome shotgun (WGS) entry which is preliminary data.</text>
</comment>
<organism evidence="1 2">
    <name type="scientific">Symbiobacterium thermophilum</name>
    <dbReference type="NCBI Taxonomy" id="2734"/>
    <lineage>
        <taxon>Bacteria</taxon>
        <taxon>Bacillati</taxon>
        <taxon>Bacillota</taxon>
        <taxon>Clostridia</taxon>
        <taxon>Eubacteriales</taxon>
        <taxon>Symbiobacteriaceae</taxon>
        <taxon>Symbiobacterium</taxon>
    </lineage>
</organism>
<dbReference type="InterPro" id="IPR007497">
    <property type="entry name" value="SIMPL/DUF541"/>
</dbReference>
<name>A0A953HY53_SYMTR</name>
<dbReference type="InterPro" id="IPR052022">
    <property type="entry name" value="26kDa_periplasmic_antigen"/>
</dbReference>
<evidence type="ECO:0000313" key="1">
    <source>
        <dbReference type="EMBL" id="MBY6274802.1"/>
    </source>
</evidence>
<dbReference type="AlphaFoldDB" id="A0A953HY53"/>
<dbReference type="PANTHER" id="PTHR34387:SF2">
    <property type="entry name" value="SLR1258 PROTEIN"/>
    <property type="match status" value="1"/>
</dbReference>
<dbReference type="PANTHER" id="PTHR34387">
    <property type="entry name" value="SLR1258 PROTEIN"/>
    <property type="match status" value="1"/>
</dbReference>
<protein>
    <submittedName>
        <fullName evidence="1">DUF541 domain-containing protein</fullName>
    </submittedName>
</protein>
<proteinExistence type="predicted"/>
<gene>
    <name evidence="1" type="ORF">CWE10_01090</name>
</gene>
<dbReference type="Gene3D" id="3.30.70.2970">
    <property type="entry name" value="Protein of unknown function (DUF541), domain 2"/>
    <property type="match status" value="1"/>
</dbReference>
<reference evidence="1" key="1">
    <citation type="submission" date="2017-11" db="EMBL/GenBank/DDBJ databases">
        <title>Three new genomes from thermophilic consortium.</title>
        <authorList>
            <person name="Quaggio R."/>
            <person name="Amgarten D."/>
            <person name="Setubal J.C."/>
        </authorList>
    </citation>
    <scope>NUCLEOTIDE SEQUENCE</scope>
    <source>
        <strain evidence="1">ZCTH01-B2</strain>
    </source>
</reference>
<dbReference type="Proteomes" id="UP000732377">
    <property type="component" value="Unassembled WGS sequence"/>
</dbReference>
<dbReference type="Pfam" id="PF04402">
    <property type="entry name" value="SIMPL"/>
    <property type="match status" value="1"/>
</dbReference>
<evidence type="ECO:0000313" key="2">
    <source>
        <dbReference type="Proteomes" id="UP000732377"/>
    </source>
</evidence>
<accession>A0A953HY53</accession>
<dbReference type="GO" id="GO:0006974">
    <property type="term" value="P:DNA damage response"/>
    <property type="evidence" value="ECO:0007669"/>
    <property type="project" value="TreeGrafter"/>
</dbReference>
<dbReference type="EMBL" id="PIUK01000004">
    <property type="protein sequence ID" value="MBY6274802.1"/>
    <property type="molecule type" value="Genomic_DNA"/>
</dbReference>
<sequence>MNPAYRLLPSNGRTPRRGGIRMRLRNGLLTVILAGLLILGIAAFLPQAAPVHAAEDDTPVRTLSVVGRGELEVKPDTAVITVGVSEVKPTPIEAYNALSDSINKVAEALKAKGVKEEELQTSMFQLAAEYNWTQERGQELVGYRATNTLSITTQDLDKVAELIQAAVQAGANDLRGVTFQVKNADKLLDDALKLAVADAKAKAELVAGELGAKVVRVHSVSVQDQGASLVKARAGFNMDGVAAEIAPVPVYAGTSTFSATVSVTFELQ</sequence>